<organism evidence="1 2">
    <name type="scientific">Athelia psychrophila</name>
    <dbReference type="NCBI Taxonomy" id="1759441"/>
    <lineage>
        <taxon>Eukaryota</taxon>
        <taxon>Fungi</taxon>
        <taxon>Dikarya</taxon>
        <taxon>Basidiomycota</taxon>
        <taxon>Agaricomycotina</taxon>
        <taxon>Agaricomycetes</taxon>
        <taxon>Agaricomycetidae</taxon>
        <taxon>Atheliales</taxon>
        <taxon>Atheliaceae</taxon>
        <taxon>Athelia</taxon>
    </lineage>
</organism>
<dbReference type="AlphaFoldDB" id="A0A165YJE8"/>
<evidence type="ECO:0000313" key="1">
    <source>
        <dbReference type="EMBL" id="KZP09619.1"/>
    </source>
</evidence>
<reference evidence="1 2" key="1">
    <citation type="journal article" date="2016" name="Mol. Biol. Evol.">
        <title>Comparative Genomics of Early-Diverging Mushroom-Forming Fungi Provides Insights into the Origins of Lignocellulose Decay Capabilities.</title>
        <authorList>
            <person name="Nagy L.G."/>
            <person name="Riley R."/>
            <person name="Tritt A."/>
            <person name="Adam C."/>
            <person name="Daum C."/>
            <person name="Floudas D."/>
            <person name="Sun H."/>
            <person name="Yadav J.S."/>
            <person name="Pangilinan J."/>
            <person name="Larsson K.H."/>
            <person name="Matsuura K."/>
            <person name="Barry K."/>
            <person name="Labutti K."/>
            <person name="Kuo R."/>
            <person name="Ohm R.A."/>
            <person name="Bhattacharya S.S."/>
            <person name="Shirouzu T."/>
            <person name="Yoshinaga Y."/>
            <person name="Martin F.M."/>
            <person name="Grigoriev I.V."/>
            <person name="Hibbett D.S."/>
        </authorList>
    </citation>
    <scope>NUCLEOTIDE SEQUENCE [LARGE SCALE GENOMIC DNA]</scope>
    <source>
        <strain evidence="1 2">CBS 109695</strain>
    </source>
</reference>
<proteinExistence type="predicted"/>
<evidence type="ECO:0000313" key="2">
    <source>
        <dbReference type="Proteomes" id="UP000076532"/>
    </source>
</evidence>
<sequence>MCYRVWRGRELARDWELVRVQGTGTGPGTGCGHVGAELVHMCGVWVCMVVEWAPGAGAGCAGLGLELPRAHVCGTGGELVGSWSGHRERAQAWAQGMHWCTDLGAWGWVWTCGLGMRGELEQVRARALGARTGAGTGAGTSTDVGSWCTGVGVGVGANRSEELVIGGGGESVEGAVVVVRR</sequence>
<dbReference type="Proteomes" id="UP000076532">
    <property type="component" value="Unassembled WGS sequence"/>
</dbReference>
<dbReference type="EMBL" id="KV417696">
    <property type="protein sequence ID" value="KZP09619.1"/>
    <property type="molecule type" value="Genomic_DNA"/>
</dbReference>
<accession>A0A165YJE8</accession>
<protein>
    <submittedName>
        <fullName evidence="1">Uncharacterized protein</fullName>
    </submittedName>
</protein>
<keyword evidence="2" id="KW-1185">Reference proteome</keyword>
<name>A0A165YJE8_9AGAM</name>
<gene>
    <name evidence="1" type="ORF">FIBSPDRAFT_900373</name>
</gene>